<name>A0A383BZH3_9ZZZZ</name>
<dbReference type="InterPro" id="IPR003673">
    <property type="entry name" value="CoA-Trfase_fam_III"/>
</dbReference>
<organism evidence="2">
    <name type="scientific">marine metagenome</name>
    <dbReference type="NCBI Taxonomy" id="408172"/>
    <lineage>
        <taxon>unclassified sequences</taxon>
        <taxon>metagenomes</taxon>
        <taxon>ecological metagenomes</taxon>
    </lineage>
</organism>
<protein>
    <recommendedName>
        <fullName evidence="3">CoA transferase</fullName>
    </recommendedName>
</protein>
<evidence type="ECO:0000256" key="1">
    <source>
        <dbReference type="ARBA" id="ARBA00022679"/>
    </source>
</evidence>
<dbReference type="GO" id="GO:0008410">
    <property type="term" value="F:CoA-transferase activity"/>
    <property type="evidence" value="ECO:0007669"/>
    <property type="project" value="TreeGrafter"/>
</dbReference>
<keyword evidence="1" id="KW-0808">Transferase</keyword>
<evidence type="ECO:0008006" key="3">
    <source>
        <dbReference type="Google" id="ProtNLM"/>
    </source>
</evidence>
<reference evidence="2" key="1">
    <citation type="submission" date="2018-05" db="EMBL/GenBank/DDBJ databases">
        <authorList>
            <person name="Lanie J.A."/>
            <person name="Ng W.-L."/>
            <person name="Kazmierczak K.M."/>
            <person name="Andrzejewski T.M."/>
            <person name="Davidsen T.M."/>
            <person name="Wayne K.J."/>
            <person name="Tettelin H."/>
            <person name="Glass J.I."/>
            <person name="Rusch D."/>
            <person name="Podicherti R."/>
            <person name="Tsui H.-C.T."/>
            <person name="Winkler M.E."/>
        </authorList>
    </citation>
    <scope>NUCLEOTIDE SEQUENCE</scope>
</reference>
<dbReference type="InterPro" id="IPR023606">
    <property type="entry name" value="CoA-Trfase_III_dom_1_sf"/>
</dbReference>
<dbReference type="Gene3D" id="3.40.50.10540">
    <property type="entry name" value="Crotonobetainyl-coa:carnitine coa-transferase, domain 1"/>
    <property type="match status" value="1"/>
</dbReference>
<accession>A0A383BZH3</accession>
<dbReference type="SUPFAM" id="SSF89796">
    <property type="entry name" value="CoA-transferase family III (CaiB/BaiF)"/>
    <property type="match status" value="1"/>
</dbReference>
<dbReference type="Gene3D" id="3.30.1540.10">
    <property type="entry name" value="formyl-coa transferase, domain 3"/>
    <property type="match status" value="1"/>
</dbReference>
<gene>
    <name evidence="2" type="ORF">METZ01_LOCUS478166</name>
</gene>
<dbReference type="InterPro" id="IPR044855">
    <property type="entry name" value="CoA-Trfase_III_dom3_sf"/>
</dbReference>
<dbReference type="Pfam" id="PF02515">
    <property type="entry name" value="CoA_transf_3"/>
    <property type="match status" value="1"/>
</dbReference>
<dbReference type="AlphaFoldDB" id="A0A383BZH3"/>
<dbReference type="PANTHER" id="PTHR48207:SF3">
    <property type="entry name" value="SUCCINATE--HYDROXYMETHYLGLUTARATE COA-TRANSFERASE"/>
    <property type="match status" value="1"/>
</dbReference>
<sequence>QGILVALYSRRDSGKGQHVKISMLEALSCLLTYHAGNYFATGKSYERAGNAHPSIVPYETFQAADGWLNIAVGNEKQWVAFCTAINRDDLKENELYAQGPDRVNNRDTLIPIISDVLRAKTRAEWIDILGEAGIPCGSIQTVGEICESETLKQRGMIWKMDHPSAGELRNIANPIVMTGTPFAPPSPPPLLGEHTETVLKEVLGLEAEKIATLKVDGAV</sequence>
<proteinExistence type="predicted"/>
<dbReference type="PANTHER" id="PTHR48207">
    <property type="entry name" value="SUCCINATE--HYDROXYMETHYLGLUTARATE COA-TRANSFERASE"/>
    <property type="match status" value="1"/>
</dbReference>
<dbReference type="EMBL" id="UINC01204541">
    <property type="protein sequence ID" value="SVE25312.1"/>
    <property type="molecule type" value="Genomic_DNA"/>
</dbReference>
<evidence type="ECO:0000313" key="2">
    <source>
        <dbReference type="EMBL" id="SVE25312.1"/>
    </source>
</evidence>
<dbReference type="InterPro" id="IPR050483">
    <property type="entry name" value="CoA-transferase_III_domain"/>
</dbReference>
<feature type="non-terminal residue" evidence="2">
    <location>
        <position position="1"/>
    </location>
</feature>